<dbReference type="EMBL" id="NIVS01000032">
    <property type="protein sequence ID" value="OWQ52237.1"/>
    <property type="molecule type" value="Genomic_DNA"/>
</dbReference>
<keyword evidence="9 18" id="KW-1133">Transmembrane helix</keyword>
<evidence type="ECO:0000256" key="12">
    <source>
        <dbReference type="ARBA" id="ARBA00025694"/>
    </source>
</evidence>
<name>A0A246HKS8_STEMA</name>
<reference evidence="20 21" key="1">
    <citation type="submission" date="2017-06" db="EMBL/GenBank/DDBJ databases">
        <authorList>
            <person name="Kim H.J."/>
            <person name="Triplett B.A."/>
        </authorList>
    </citation>
    <scope>NUCLEOTIDE SEQUENCE [LARGE SCALE GENOMIC DNA]</scope>
    <source>
        <strain evidence="20 21">13146</strain>
    </source>
</reference>
<evidence type="ECO:0000256" key="16">
    <source>
        <dbReference type="ARBA" id="ARBA00032717"/>
    </source>
</evidence>
<dbReference type="Proteomes" id="UP000198157">
    <property type="component" value="Unassembled WGS sequence"/>
</dbReference>
<evidence type="ECO:0000256" key="9">
    <source>
        <dbReference type="ARBA" id="ARBA00022989"/>
    </source>
</evidence>
<keyword evidence="10" id="KW-0560">Oxidoreductase</keyword>
<dbReference type="GO" id="GO:0004129">
    <property type="term" value="F:cytochrome-c oxidase activity"/>
    <property type="evidence" value="ECO:0007669"/>
    <property type="project" value="InterPro"/>
</dbReference>
<evidence type="ECO:0000313" key="21">
    <source>
        <dbReference type="Proteomes" id="UP000198157"/>
    </source>
</evidence>
<evidence type="ECO:0000256" key="5">
    <source>
        <dbReference type="ARBA" id="ARBA00022448"/>
    </source>
</evidence>
<gene>
    <name evidence="20" type="primary">cyoC</name>
    <name evidence="20" type="ORF">CEE60_13010</name>
</gene>
<feature type="transmembrane region" description="Helical" evidence="18">
    <location>
        <begin position="71"/>
        <end position="94"/>
    </location>
</feature>
<evidence type="ECO:0000256" key="3">
    <source>
        <dbReference type="ARBA" id="ARBA00011700"/>
    </source>
</evidence>
<evidence type="ECO:0000256" key="17">
    <source>
        <dbReference type="RuleBase" id="RU003376"/>
    </source>
</evidence>
<evidence type="ECO:0000259" key="19">
    <source>
        <dbReference type="PROSITE" id="PS50253"/>
    </source>
</evidence>
<dbReference type="SUPFAM" id="SSF81452">
    <property type="entry name" value="Cytochrome c oxidase subunit III-like"/>
    <property type="match status" value="1"/>
</dbReference>
<comment type="caution">
    <text evidence="20">The sequence shown here is derived from an EMBL/GenBank/DDBJ whole genome shotgun (WGS) entry which is preliminary data.</text>
</comment>
<dbReference type="FunFam" id="1.20.120.80:FF:000001">
    <property type="entry name" value="Cytochrome (Ubi)quinol oxidase subunit III"/>
    <property type="match status" value="1"/>
</dbReference>
<dbReference type="PANTHER" id="PTHR11403:SF2">
    <property type="entry name" value="CYTOCHROME BO(3) UBIQUINOL OXIDASE SUBUNIT 3"/>
    <property type="match status" value="1"/>
</dbReference>
<evidence type="ECO:0000256" key="2">
    <source>
        <dbReference type="ARBA" id="ARBA00010581"/>
    </source>
</evidence>
<dbReference type="PANTHER" id="PTHR11403">
    <property type="entry name" value="CYTOCHROME C OXIDASE SUBUNIT III"/>
    <property type="match status" value="1"/>
</dbReference>
<evidence type="ECO:0000256" key="10">
    <source>
        <dbReference type="ARBA" id="ARBA00023002"/>
    </source>
</evidence>
<dbReference type="GO" id="GO:0019646">
    <property type="term" value="P:aerobic electron transport chain"/>
    <property type="evidence" value="ECO:0007669"/>
    <property type="project" value="InterPro"/>
</dbReference>
<comment type="subunit">
    <text evidence="3">Heterooctamer of two A chains, two B chains, two C chains and two D chains.</text>
</comment>
<evidence type="ECO:0000256" key="4">
    <source>
        <dbReference type="ARBA" id="ARBA00014687"/>
    </source>
</evidence>
<dbReference type="GO" id="GO:0009486">
    <property type="term" value="F:cytochrome bo3 ubiquinol oxidase activity"/>
    <property type="evidence" value="ECO:0007669"/>
    <property type="project" value="InterPro"/>
</dbReference>
<keyword evidence="8" id="KW-0249">Electron transport</keyword>
<keyword evidence="7 17" id="KW-0812">Transmembrane</keyword>
<evidence type="ECO:0000313" key="20">
    <source>
        <dbReference type="EMBL" id="OWQ52237.1"/>
    </source>
</evidence>
<organism evidence="20 21">
    <name type="scientific">Stenotrophomonas maltophilia</name>
    <name type="common">Pseudomonas maltophilia</name>
    <name type="synonym">Xanthomonas maltophilia</name>
    <dbReference type="NCBI Taxonomy" id="40324"/>
    <lineage>
        <taxon>Bacteria</taxon>
        <taxon>Pseudomonadati</taxon>
        <taxon>Pseudomonadota</taxon>
        <taxon>Gammaproteobacteria</taxon>
        <taxon>Lysobacterales</taxon>
        <taxon>Lysobacteraceae</taxon>
        <taxon>Stenotrophomonas</taxon>
        <taxon>Stenotrophomonas maltophilia group</taxon>
    </lineage>
</organism>
<comment type="subcellular location">
    <subcellularLocation>
        <location evidence="1 17">Cell membrane</location>
        <topology evidence="1 17">Multi-pass membrane protein</topology>
    </subcellularLocation>
</comment>
<feature type="transmembrane region" description="Helical" evidence="18">
    <location>
        <begin position="185"/>
        <end position="208"/>
    </location>
</feature>
<evidence type="ECO:0000256" key="8">
    <source>
        <dbReference type="ARBA" id="ARBA00022982"/>
    </source>
</evidence>
<proteinExistence type="inferred from homology"/>
<keyword evidence="5" id="KW-0813">Transport</keyword>
<dbReference type="InterPro" id="IPR000298">
    <property type="entry name" value="Cyt_c_oxidase-like_su3"/>
</dbReference>
<accession>A0A246HKS8</accession>
<dbReference type="AlphaFoldDB" id="A0A246HKS8"/>
<comment type="similarity">
    <text evidence="2 17">Belongs to the cytochrome c oxidase subunit 3 family.</text>
</comment>
<evidence type="ECO:0000256" key="15">
    <source>
        <dbReference type="ARBA" id="ARBA00032189"/>
    </source>
</evidence>
<evidence type="ECO:0000256" key="18">
    <source>
        <dbReference type="SAM" id="Phobius"/>
    </source>
</evidence>
<feature type="transmembrane region" description="Helical" evidence="18">
    <location>
        <begin position="106"/>
        <end position="126"/>
    </location>
</feature>
<feature type="transmembrane region" description="Helical" evidence="18">
    <location>
        <begin position="146"/>
        <end position="173"/>
    </location>
</feature>
<dbReference type="GO" id="GO:0005886">
    <property type="term" value="C:plasma membrane"/>
    <property type="evidence" value="ECO:0007669"/>
    <property type="project" value="UniProtKB-SubCell"/>
</dbReference>
<sequence length="212" mass="23380">MSGDTLTAATQHGQLAVGHHDHAHEHHDDGNKTVVGFWMYLMGDCLIFAVLFATFGVLLNGTADGPSGKELFKLGFVLSETVVLLLSSFTFGLAMLGMQAGKRNQVVGWLAVTGVLGAVFIGMELYEFAELIHEGATPDVSAYLSAYFTLVATHGLHVTFGLLWLAIMIHQVLKFGLDGIVRRRLACLSLFWHFLDLIWICVFTFVYLREFV</sequence>
<dbReference type="NCBIfam" id="TIGR02842">
    <property type="entry name" value="CyoC"/>
    <property type="match status" value="1"/>
</dbReference>
<dbReference type="InterPro" id="IPR033946">
    <property type="entry name" value="Ubiquinol_oxase_su3_dom"/>
</dbReference>
<dbReference type="CDD" id="cd02863">
    <property type="entry name" value="Ubiquinol_oxidase_III"/>
    <property type="match status" value="1"/>
</dbReference>
<evidence type="ECO:0000256" key="11">
    <source>
        <dbReference type="ARBA" id="ARBA00023136"/>
    </source>
</evidence>
<keyword evidence="6" id="KW-1003">Cell membrane</keyword>
<dbReference type="InterPro" id="IPR013833">
    <property type="entry name" value="Cyt_c_oxidase_su3_a-hlx"/>
</dbReference>
<dbReference type="InterPro" id="IPR024791">
    <property type="entry name" value="Cyt_c/ubiquinol_Oxase_su3"/>
</dbReference>
<protein>
    <recommendedName>
        <fullName evidence="4">Cytochrome bo(3) ubiquinol oxidase subunit 3</fullName>
    </recommendedName>
    <alternativeName>
        <fullName evidence="15">Cytochrome o ubiquinol oxidase subunit 3</fullName>
    </alternativeName>
    <alternativeName>
        <fullName evidence="13">Oxidase bo(3) subunit 3</fullName>
    </alternativeName>
    <alternativeName>
        <fullName evidence="16">Ubiquinol oxidase polypeptide III</fullName>
    </alternativeName>
    <alternativeName>
        <fullName evidence="14">Ubiquinol oxidase subunit 3</fullName>
    </alternativeName>
</protein>
<feature type="transmembrane region" description="Helical" evidence="18">
    <location>
        <begin position="37"/>
        <end position="59"/>
    </location>
</feature>
<dbReference type="InterPro" id="IPR035973">
    <property type="entry name" value="Cyt_c_oxidase_su3-like_sf"/>
</dbReference>
<evidence type="ECO:0000256" key="6">
    <source>
        <dbReference type="ARBA" id="ARBA00022475"/>
    </source>
</evidence>
<comment type="function">
    <text evidence="12">Cytochrome bo(3) ubiquinol terminal oxidase is the component of the aerobic respiratory chain of E.coli that predominates when cells are grown at high aeration. Has proton pump activity across the membrane in addition to electron transfer, pumping 2 protons/electron.</text>
</comment>
<keyword evidence="11 18" id="KW-0472">Membrane</keyword>
<dbReference type="InterPro" id="IPR014206">
    <property type="entry name" value="Cyt_c_ubiqinol_oxidase_su3"/>
</dbReference>
<dbReference type="Gene3D" id="1.20.120.80">
    <property type="entry name" value="Cytochrome c oxidase, subunit III, four-helix bundle"/>
    <property type="match status" value="1"/>
</dbReference>
<evidence type="ECO:0000256" key="1">
    <source>
        <dbReference type="ARBA" id="ARBA00004651"/>
    </source>
</evidence>
<feature type="domain" description="Heme-copper oxidase subunit III family profile" evidence="19">
    <location>
        <begin position="35"/>
        <end position="211"/>
    </location>
</feature>
<evidence type="ECO:0000256" key="7">
    <source>
        <dbReference type="ARBA" id="ARBA00022692"/>
    </source>
</evidence>
<evidence type="ECO:0000256" key="14">
    <source>
        <dbReference type="ARBA" id="ARBA00031884"/>
    </source>
</evidence>
<evidence type="ECO:0000256" key="13">
    <source>
        <dbReference type="ARBA" id="ARBA00030072"/>
    </source>
</evidence>
<dbReference type="PROSITE" id="PS50253">
    <property type="entry name" value="COX3"/>
    <property type="match status" value="1"/>
</dbReference>
<dbReference type="Pfam" id="PF00510">
    <property type="entry name" value="COX3"/>
    <property type="match status" value="1"/>
</dbReference>
<dbReference type="OrthoDB" id="9810850at2"/>